<keyword evidence="2 4" id="KW-0863">Zinc-finger</keyword>
<dbReference type="PROSITE" id="PS50178">
    <property type="entry name" value="ZF_FYVE"/>
    <property type="match status" value="2"/>
</dbReference>
<dbReference type="InterPro" id="IPR013083">
    <property type="entry name" value="Znf_RING/FYVE/PHD"/>
</dbReference>
<dbReference type="PANTHER" id="PTHR23164:SF30">
    <property type="entry name" value="EARLY ENDOSOME ANTIGEN 1"/>
    <property type="match status" value="1"/>
</dbReference>
<evidence type="ECO:0000313" key="8">
    <source>
        <dbReference type="RefSeq" id="XP_006811901.1"/>
    </source>
</evidence>
<feature type="region of interest" description="Disordered" evidence="5">
    <location>
        <begin position="1"/>
        <end position="29"/>
    </location>
</feature>
<organism evidence="7 8">
    <name type="scientific">Saccoglossus kowalevskii</name>
    <name type="common">Acorn worm</name>
    <dbReference type="NCBI Taxonomy" id="10224"/>
    <lineage>
        <taxon>Eukaryota</taxon>
        <taxon>Metazoa</taxon>
        <taxon>Hemichordata</taxon>
        <taxon>Enteropneusta</taxon>
        <taxon>Harrimaniidae</taxon>
        <taxon>Saccoglossus</taxon>
    </lineage>
</organism>
<evidence type="ECO:0000256" key="5">
    <source>
        <dbReference type="SAM" id="MobiDB-lite"/>
    </source>
</evidence>
<dbReference type="RefSeq" id="XP_006811901.1">
    <property type="nucleotide sequence ID" value="XM_006811838.1"/>
</dbReference>
<name>A0ABM0LVW0_SACKO</name>
<evidence type="ECO:0000313" key="7">
    <source>
        <dbReference type="Proteomes" id="UP000694865"/>
    </source>
</evidence>
<dbReference type="InterPro" id="IPR017455">
    <property type="entry name" value="Znf_FYVE-rel"/>
</dbReference>
<keyword evidence="7" id="KW-1185">Reference proteome</keyword>
<keyword evidence="3" id="KW-0862">Zinc</keyword>
<accession>A0ABM0LVW0</accession>
<dbReference type="SUPFAM" id="SSF57903">
    <property type="entry name" value="FYVE/PHD zinc finger"/>
    <property type="match status" value="2"/>
</dbReference>
<sequence length="618" mass="71448">MAAAHPSSQHPSPQMDYPTTPTMNQSPISQPEWDKLMQDELRGFTQMVEGTQDPGQLDRQEITKRHWVENSERSECVNPSCKLKFSLTERKHHCRRCGEVFCWTCTNYQRRLSVLAEPDPGGKLYKVCYRCFDQGPQTVGATSTHTNYFKQVRQLCKSPEYSQKSTINDCVDHYNLPFDINAECERLIEGFQLSIGHSKIRSSMREIISPLTTVPTWQKARRWTPKSATDVCQRCHLAFGWLSKKYNCKVCGCVVCMPCSSTDLLVFVPDEEDRNALGERPRWAIIRIIGCPEIEPDIHLYLRVCNKCKDQLLEIQVNNQKSLSQSHQIEETNDVNSNVVYIYGKVVRFQEKIDAQLPKYRQLIDGLEIGLGCPKSLPQVRSNIQILAKAQGDLSDHFTSFVFTVMSIKQLKPQTPAQQSTIRNLLKCKFEYYHDNMYIFRQLMRRLESVTPSEVLERIQEIVDLNAINSAYLATSQLSFEALNLCMKFKLNEQFASLIRKTSEVICGDLKVIVIQGGEDWDTHQQQVTHFVKIQLKKENHDKLRYIRPSRRQIRAIGAEYIKSFLPERCEQVVTQIGMQLNAKCAEKQFKNSKDSLARLKETFRKIIEMGNWEHIEN</sequence>
<evidence type="ECO:0000259" key="6">
    <source>
        <dbReference type="PROSITE" id="PS50178"/>
    </source>
</evidence>
<evidence type="ECO:0000256" key="1">
    <source>
        <dbReference type="ARBA" id="ARBA00022723"/>
    </source>
</evidence>
<proteinExistence type="predicted"/>
<dbReference type="SMART" id="SM00064">
    <property type="entry name" value="FYVE"/>
    <property type="match status" value="2"/>
</dbReference>
<dbReference type="Proteomes" id="UP000694865">
    <property type="component" value="Unplaced"/>
</dbReference>
<feature type="domain" description="FYVE-type" evidence="6">
    <location>
        <begin position="81"/>
        <end position="136"/>
    </location>
</feature>
<keyword evidence="1" id="KW-0479">Metal-binding</keyword>
<evidence type="ECO:0000256" key="3">
    <source>
        <dbReference type="ARBA" id="ARBA00022833"/>
    </source>
</evidence>
<dbReference type="PANTHER" id="PTHR23164">
    <property type="entry name" value="EARLY ENDOSOME ANTIGEN 1"/>
    <property type="match status" value="1"/>
</dbReference>
<dbReference type="InterPro" id="IPR011011">
    <property type="entry name" value="Znf_FYVE_PHD"/>
</dbReference>
<protein>
    <submittedName>
        <fullName evidence="8">Uncharacterized protein LOC102810146</fullName>
    </submittedName>
</protein>
<evidence type="ECO:0000256" key="4">
    <source>
        <dbReference type="PROSITE-ProRule" id="PRU00091"/>
    </source>
</evidence>
<evidence type="ECO:0000256" key="2">
    <source>
        <dbReference type="ARBA" id="ARBA00022771"/>
    </source>
</evidence>
<dbReference type="Gene3D" id="3.30.40.10">
    <property type="entry name" value="Zinc/RING finger domain, C3HC4 (zinc finger)"/>
    <property type="match status" value="2"/>
</dbReference>
<reference evidence="8" key="1">
    <citation type="submission" date="2025-08" db="UniProtKB">
        <authorList>
            <consortium name="RefSeq"/>
        </authorList>
    </citation>
    <scope>IDENTIFICATION</scope>
    <source>
        <tissue evidence="8">Testes</tissue>
    </source>
</reference>
<dbReference type="CDD" id="cd15745">
    <property type="entry name" value="FYVE_RUFY4"/>
    <property type="match status" value="1"/>
</dbReference>
<dbReference type="GeneID" id="102810146"/>
<dbReference type="InterPro" id="IPR000306">
    <property type="entry name" value="Znf_FYVE"/>
</dbReference>
<gene>
    <name evidence="8" type="primary">LOC102810146</name>
</gene>
<dbReference type="Pfam" id="PF01363">
    <property type="entry name" value="FYVE"/>
    <property type="match status" value="2"/>
</dbReference>
<feature type="domain" description="FYVE-type" evidence="6">
    <location>
        <begin position="226"/>
        <end position="313"/>
    </location>
</feature>